<dbReference type="Proteomes" id="UP001057402">
    <property type="component" value="Chromosome 5"/>
</dbReference>
<accession>A0ACB9QQK5</accession>
<evidence type="ECO:0000313" key="2">
    <source>
        <dbReference type="Proteomes" id="UP001057402"/>
    </source>
</evidence>
<comment type="caution">
    <text evidence="1">The sequence shown here is derived from an EMBL/GenBank/DDBJ whole genome shotgun (WGS) entry which is preliminary data.</text>
</comment>
<gene>
    <name evidence="1" type="ORF">MLD38_017602</name>
</gene>
<keyword evidence="2" id="KW-1185">Reference proteome</keyword>
<dbReference type="EMBL" id="CM042884">
    <property type="protein sequence ID" value="KAI4369117.1"/>
    <property type="molecule type" value="Genomic_DNA"/>
</dbReference>
<organism evidence="1 2">
    <name type="scientific">Melastoma candidum</name>
    <dbReference type="NCBI Taxonomy" id="119954"/>
    <lineage>
        <taxon>Eukaryota</taxon>
        <taxon>Viridiplantae</taxon>
        <taxon>Streptophyta</taxon>
        <taxon>Embryophyta</taxon>
        <taxon>Tracheophyta</taxon>
        <taxon>Spermatophyta</taxon>
        <taxon>Magnoliopsida</taxon>
        <taxon>eudicotyledons</taxon>
        <taxon>Gunneridae</taxon>
        <taxon>Pentapetalae</taxon>
        <taxon>rosids</taxon>
        <taxon>malvids</taxon>
        <taxon>Myrtales</taxon>
        <taxon>Melastomataceae</taxon>
        <taxon>Melastomatoideae</taxon>
        <taxon>Melastomateae</taxon>
        <taxon>Melastoma</taxon>
    </lineage>
</organism>
<reference evidence="2" key="1">
    <citation type="journal article" date="2023" name="Front. Plant Sci.">
        <title>Chromosomal-level genome assembly of Melastoma candidum provides insights into trichome evolution.</title>
        <authorList>
            <person name="Zhong Y."/>
            <person name="Wu W."/>
            <person name="Sun C."/>
            <person name="Zou P."/>
            <person name="Liu Y."/>
            <person name="Dai S."/>
            <person name="Zhou R."/>
        </authorList>
    </citation>
    <scope>NUCLEOTIDE SEQUENCE [LARGE SCALE GENOMIC DNA]</scope>
</reference>
<proteinExistence type="predicted"/>
<evidence type="ECO:0000313" key="1">
    <source>
        <dbReference type="EMBL" id="KAI4369117.1"/>
    </source>
</evidence>
<sequence length="307" mass="33143">MSSLHHYPSSTQSSCPYFHLHPPIPISQLITIAITKIGPSPTNPGGTSISPLSNSNPNSTSSSEDVEFISENSPKFMELNAENLKTLCSKLEAELPSHKDVVIPKITSTILRCRSGMVKRKGSMSGRAGGNKSDTWMVFSGANMASKIKMARELARAVFGSHGNFLSLSTIEDGGVIGKKRPRNGENQGHFERFSEAIRGDPHRVFFIVDVEKADSHSLMGLKKSMESGKVESLLGGEVGIGDAIVIISHRGDHSGTRSVRSQGNCTMLDLNRVIEDEDGDDGNDNESVVMDDVGILECVDEVIAFD</sequence>
<name>A0ACB9QQK5_9MYRT</name>
<protein>
    <submittedName>
        <fullName evidence="1">Uncharacterized protein</fullName>
    </submittedName>
</protein>